<dbReference type="RefSeq" id="WP_221202213.1">
    <property type="nucleotide sequence ID" value="NZ_JACHYB010000002.1"/>
</dbReference>
<feature type="transmembrane region" description="Helical" evidence="1">
    <location>
        <begin position="20"/>
        <end position="40"/>
    </location>
</feature>
<feature type="transmembrane region" description="Helical" evidence="1">
    <location>
        <begin position="471"/>
        <end position="494"/>
    </location>
</feature>
<feature type="transmembrane region" description="Helical" evidence="1">
    <location>
        <begin position="368"/>
        <end position="388"/>
    </location>
</feature>
<dbReference type="PANTHER" id="PTHR32063:SF0">
    <property type="entry name" value="SWARMING MOTILITY PROTEIN SWRC"/>
    <property type="match status" value="1"/>
</dbReference>
<comment type="caution">
    <text evidence="2">The sequence shown here is derived from an EMBL/GenBank/DDBJ whole genome shotgun (WGS) entry which is preliminary data.</text>
</comment>
<proteinExistence type="predicted"/>
<organism evidence="2 3">
    <name type="scientific">Microbacter margulisiae</name>
    <dbReference type="NCBI Taxonomy" id="1350067"/>
    <lineage>
        <taxon>Bacteria</taxon>
        <taxon>Pseudomonadati</taxon>
        <taxon>Bacteroidota</taxon>
        <taxon>Bacteroidia</taxon>
        <taxon>Bacteroidales</taxon>
        <taxon>Porphyromonadaceae</taxon>
        <taxon>Microbacter</taxon>
    </lineage>
</organism>
<accession>A0A7W5DT12</accession>
<dbReference type="PANTHER" id="PTHR32063">
    <property type="match status" value="1"/>
</dbReference>
<feature type="transmembrane region" description="Helical" evidence="1">
    <location>
        <begin position="540"/>
        <end position="566"/>
    </location>
</feature>
<feature type="transmembrane region" description="Helical" evidence="1">
    <location>
        <begin position="967"/>
        <end position="986"/>
    </location>
</feature>
<reference evidence="2 3" key="1">
    <citation type="submission" date="2020-08" db="EMBL/GenBank/DDBJ databases">
        <title>Genomic Encyclopedia of Type Strains, Phase IV (KMG-IV): sequencing the most valuable type-strain genomes for metagenomic binning, comparative biology and taxonomic classification.</title>
        <authorList>
            <person name="Goeker M."/>
        </authorList>
    </citation>
    <scope>NUCLEOTIDE SEQUENCE [LARGE SCALE GENOMIC DNA]</scope>
    <source>
        <strain evidence="2 3">DSM 27471</strain>
    </source>
</reference>
<feature type="transmembrane region" description="Helical" evidence="1">
    <location>
        <begin position="869"/>
        <end position="888"/>
    </location>
</feature>
<dbReference type="Gene3D" id="3.30.70.1320">
    <property type="entry name" value="Multidrug efflux transporter AcrB pore domain like"/>
    <property type="match status" value="1"/>
</dbReference>
<dbReference type="GO" id="GO:0005886">
    <property type="term" value="C:plasma membrane"/>
    <property type="evidence" value="ECO:0007669"/>
    <property type="project" value="TreeGrafter"/>
</dbReference>
<dbReference type="PRINTS" id="PR00702">
    <property type="entry name" value="ACRIFLAVINRP"/>
</dbReference>
<evidence type="ECO:0000313" key="3">
    <source>
        <dbReference type="Proteomes" id="UP000544222"/>
    </source>
</evidence>
<dbReference type="GO" id="GO:0042910">
    <property type="term" value="F:xenobiotic transmembrane transporter activity"/>
    <property type="evidence" value="ECO:0007669"/>
    <property type="project" value="TreeGrafter"/>
</dbReference>
<keyword evidence="3" id="KW-1185">Reference proteome</keyword>
<dbReference type="Proteomes" id="UP000544222">
    <property type="component" value="Unassembled WGS sequence"/>
</dbReference>
<name>A0A7W5DT12_9PORP</name>
<dbReference type="Gene3D" id="3.30.2090.10">
    <property type="entry name" value="Multidrug efflux transporter AcrB TolC docking domain, DN and DC subdomains"/>
    <property type="match status" value="2"/>
</dbReference>
<keyword evidence="1" id="KW-1133">Transmembrane helix</keyword>
<dbReference type="InterPro" id="IPR001036">
    <property type="entry name" value="Acrflvin-R"/>
</dbReference>
<keyword evidence="1" id="KW-0472">Membrane</keyword>
<feature type="transmembrane region" description="Helical" evidence="1">
    <location>
        <begin position="341"/>
        <end position="361"/>
    </location>
</feature>
<dbReference type="SUPFAM" id="SSF82714">
    <property type="entry name" value="Multidrug efflux transporter AcrB TolC docking domain, DN and DC subdomains"/>
    <property type="match status" value="2"/>
</dbReference>
<sequence length="1039" mass="113047">MSTTKPTSMSITELSVKRPLLITIVFLALILFGVISYFNLNYELLPNFDAGVISVNTTYPGASAEDIKNDITKPIEDAVSTIEGIDIITSKSMENASSIIIRLKPGVDDVIAQQDVERSINRIKSTLPANANDPVVSRFSTEQYPVLNLSVSAKTSDATLYQLLQDNILPELSNVDGVGQVSLIGGDPREIQVNLNNDALNAYHLSAGQVYQILSANAASLPGGSIKTSRRQLSISVDADLTKAQTIRNMVLRSNPDGSRVLLKDVASVTDGQAEITTLNRMNGKEGIGLQVYKTNDANSVNVSRGVKEKLEEIKKEYASYGFDYRIASDQSIYTLASAHAVVDDLMMAVLIVGLVMLVFLHSVRSSMFVLVAIPSAMIPTFILMELFGFSLNLMTLTALSLVVGILVDDSIVILENIFRHLEMGKNRVQAALDGRSEIGFTAVAITMVDLVVFLPMALTGGLIGNIVREFALVVVFSTLMSLFVSFTLTPMLASRFGKLSHSDMPGFWGKLNAGFEQILTHVKDFYAGLLKWTLHHKRYLVMLVVLLIIGAVSLVPAGFIGASFIGNSDRGELSLKLETSADMPLYQTNLMVKRAEAIIMQHPEVTNEYTLVGTQTGVMGNVSSSNLAEIDVSLVDKTKRNISTDEFGVMLRNELEKIPGLQVTVIPVNITGSSNSPIQIVVKGANIDSVSIAANLIKGVMQRTPGTDYIRFSTKTPSRQIRIIPDRQQIASMGFTVQDIATAVNLAFSGNDKTQLKESNDDYGINLQLSPSDRQDASDVEHLMLVSKSGASVMLSQVARVEEVVSPTVLERTDRLPSITITSSAVGRPSGTIVQDIQNNLKSVSLPSDVSIVYQGDVKNQKDAFRSLGFALIIAIILVYMIMAALYESLVYPFVVIFSVPVAIIGAFLALAMTMNQLTILTITGMIMLLGLVTKNGILIVDFANHLKEKGTPVVDALIEAGKERFRPIIMTTFAMILGMMPLAFSRSPGSEIKSGMAWVLIGGLTSSFLFTLLLVPSVYLIVEEIKLRFMRKRKNQK</sequence>
<dbReference type="Gene3D" id="1.20.1640.10">
    <property type="entry name" value="Multidrug efflux transporter AcrB transmembrane domain"/>
    <property type="match status" value="2"/>
</dbReference>
<dbReference type="SUPFAM" id="SSF82693">
    <property type="entry name" value="Multidrug efflux transporter AcrB pore domain, PN1, PN2, PC1 and PC2 subdomains"/>
    <property type="match status" value="3"/>
</dbReference>
<keyword evidence="1" id="KW-0812">Transmembrane</keyword>
<feature type="transmembrane region" description="Helical" evidence="1">
    <location>
        <begin position="921"/>
        <end position="946"/>
    </location>
</feature>
<dbReference type="Gene3D" id="3.30.70.1430">
    <property type="entry name" value="Multidrug efflux transporter AcrB pore domain"/>
    <property type="match status" value="2"/>
</dbReference>
<dbReference type="AlphaFoldDB" id="A0A7W5DT12"/>
<evidence type="ECO:0000313" key="2">
    <source>
        <dbReference type="EMBL" id="MBB3188512.1"/>
    </source>
</evidence>
<dbReference type="Gene3D" id="3.30.70.1440">
    <property type="entry name" value="Multidrug efflux transporter AcrB pore domain"/>
    <property type="match status" value="1"/>
</dbReference>
<dbReference type="EMBL" id="JACHYB010000002">
    <property type="protein sequence ID" value="MBB3188512.1"/>
    <property type="molecule type" value="Genomic_DNA"/>
</dbReference>
<feature type="transmembrane region" description="Helical" evidence="1">
    <location>
        <begin position="394"/>
        <end position="419"/>
    </location>
</feature>
<gene>
    <name evidence="2" type="ORF">FHX64_002710</name>
</gene>
<dbReference type="Pfam" id="PF00873">
    <property type="entry name" value="ACR_tran"/>
    <property type="match status" value="1"/>
</dbReference>
<dbReference type="SUPFAM" id="SSF82866">
    <property type="entry name" value="Multidrug efflux transporter AcrB transmembrane domain"/>
    <property type="match status" value="2"/>
</dbReference>
<feature type="transmembrane region" description="Helical" evidence="1">
    <location>
        <begin position="439"/>
        <end position="459"/>
    </location>
</feature>
<protein>
    <submittedName>
        <fullName evidence="2">HAE1 family hydrophobic/amphiphilic exporter-1</fullName>
    </submittedName>
</protein>
<evidence type="ECO:0000256" key="1">
    <source>
        <dbReference type="SAM" id="Phobius"/>
    </source>
</evidence>
<feature type="transmembrane region" description="Helical" evidence="1">
    <location>
        <begin position="895"/>
        <end position="915"/>
    </location>
</feature>
<feature type="transmembrane region" description="Helical" evidence="1">
    <location>
        <begin position="998"/>
        <end position="1024"/>
    </location>
</feature>
<dbReference type="InterPro" id="IPR027463">
    <property type="entry name" value="AcrB_DN_DC_subdom"/>
</dbReference>